<evidence type="ECO:0000313" key="2">
    <source>
        <dbReference type="Proteomes" id="UP000253772"/>
    </source>
</evidence>
<sequence>MNDAPINTTAINATLDDTNSVNEAQAAETPEVISSIDANGLAEAIRAAGCAVTPIERDNQIQLHSAGHGVGFQVVWGNAVEAGVYADFTLSCALRVAGGEIPSAVFQGWHRSKRFARLAAHGELIVLEMDVTLFGGITRGHLESTLRLWVMMVGEFLLYLRSAAAEGEKAPGTAVAG</sequence>
<dbReference type="InterPro" id="IPR019660">
    <property type="entry name" value="Put_sensory_transdc_reg_YbjN"/>
</dbReference>
<name>A0A482IP50_9BURK</name>
<dbReference type="Pfam" id="PF10722">
    <property type="entry name" value="YbjN"/>
    <property type="match status" value="1"/>
</dbReference>
<dbReference type="Proteomes" id="UP000253772">
    <property type="component" value="Chromosome c1"/>
</dbReference>
<proteinExistence type="predicted"/>
<dbReference type="EMBL" id="CP037900">
    <property type="protein sequence ID" value="QBP09971.1"/>
    <property type="molecule type" value="Genomic_DNA"/>
</dbReference>
<gene>
    <name evidence="1" type="ORF">DDF84_009455</name>
</gene>
<dbReference type="OrthoDB" id="8719709at2"/>
<reference evidence="1 2" key="1">
    <citation type="submission" date="2019-03" db="EMBL/GenBank/DDBJ databases">
        <title>Comparative insights into the high quality Complete genome sequence of highly metal resistant Cupriavidus metallidurans strain BS1 isolated from a gold-copper mine.</title>
        <authorList>
            <person name="Mazhar H.S."/>
            <person name="Rensing C."/>
        </authorList>
    </citation>
    <scope>NUCLEOTIDE SEQUENCE [LARGE SCALE GENOMIC DNA]</scope>
    <source>
        <strain evidence="1 2">BS1</strain>
    </source>
</reference>
<dbReference type="RefSeq" id="WP_024569447.1">
    <property type="nucleotide sequence ID" value="NZ_CP037900.1"/>
</dbReference>
<protein>
    <submittedName>
        <fullName evidence="1">YbjN domain-containing protein</fullName>
    </submittedName>
</protein>
<dbReference type="AlphaFoldDB" id="A0A482IP50"/>
<accession>A0A482IP50</accession>
<organism evidence="1 2">
    <name type="scientific">Cupriavidus metallidurans</name>
    <dbReference type="NCBI Taxonomy" id="119219"/>
    <lineage>
        <taxon>Bacteria</taxon>
        <taxon>Pseudomonadati</taxon>
        <taxon>Pseudomonadota</taxon>
        <taxon>Betaproteobacteria</taxon>
        <taxon>Burkholderiales</taxon>
        <taxon>Burkholderiaceae</taxon>
        <taxon>Cupriavidus</taxon>
    </lineage>
</organism>
<evidence type="ECO:0000313" key="1">
    <source>
        <dbReference type="EMBL" id="QBP09971.1"/>
    </source>
</evidence>